<accession>A0AAV7L858</accession>
<evidence type="ECO:0008006" key="3">
    <source>
        <dbReference type="Google" id="ProtNLM"/>
    </source>
</evidence>
<evidence type="ECO:0000313" key="1">
    <source>
        <dbReference type="EMBL" id="KAJ1087263.1"/>
    </source>
</evidence>
<comment type="caution">
    <text evidence="1">The sequence shown here is derived from an EMBL/GenBank/DDBJ whole genome shotgun (WGS) entry which is preliminary data.</text>
</comment>
<name>A0AAV7L858_PLEWA</name>
<keyword evidence="2" id="KW-1185">Reference proteome</keyword>
<evidence type="ECO:0000313" key="2">
    <source>
        <dbReference type="Proteomes" id="UP001066276"/>
    </source>
</evidence>
<protein>
    <recommendedName>
        <fullName evidence="3">SpoVT-AbrB domain-containing protein</fullName>
    </recommendedName>
</protein>
<dbReference type="AlphaFoldDB" id="A0AAV7L858"/>
<dbReference type="Proteomes" id="UP001066276">
    <property type="component" value="Chromosome 11"/>
</dbReference>
<proteinExistence type="predicted"/>
<gene>
    <name evidence="1" type="ORF">NDU88_000443</name>
</gene>
<organism evidence="1 2">
    <name type="scientific">Pleurodeles waltl</name>
    <name type="common">Iberian ribbed newt</name>
    <dbReference type="NCBI Taxonomy" id="8319"/>
    <lineage>
        <taxon>Eukaryota</taxon>
        <taxon>Metazoa</taxon>
        <taxon>Chordata</taxon>
        <taxon>Craniata</taxon>
        <taxon>Vertebrata</taxon>
        <taxon>Euteleostomi</taxon>
        <taxon>Amphibia</taxon>
        <taxon>Batrachia</taxon>
        <taxon>Caudata</taxon>
        <taxon>Salamandroidea</taxon>
        <taxon>Salamandridae</taxon>
        <taxon>Pleurodelinae</taxon>
        <taxon>Pleurodeles</taxon>
    </lineage>
</organism>
<sequence>MSSSEPGPEDPGVAHTWQGRRIIIPSALKEQSLSLAHIGHQGIVKPKAVAEATEPVHGLRQMCPARDRQTRHPRTSGH</sequence>
<reference evidence="1" key="1">
    <citation type="journal article" date="2022" name="bioRxiv">
        <title>Sequencing and chromosome-scale assembly of the giantPleurodeles waltlgenome.</title>
        <authorList>
            <person name="Brown T."/>
            <person name="Elewa A."/>
            <person name="Iarovenko S."/>
            <person name="Subramanian E."/>
            <person name="Araus A.J."/>
            <person name="Petzold A."/>
            <person name="Susuki M."/>
            <person name="Suzuki K.-i.T."/>
            <person name="Hayashi T."/>
            <person name="Toyoda A."/>
            <person name="Oliveira C."/>
            <person name="Osipova E."/>
            <person name="Leigh N.D."/>
            <person name="Simon A."/>
            <person name="Yun M.H."/>
        </authorList>
    </citation>
    <scope>NUCLEOTIDE SEQUENCE</scope>
    <source>
        <strain evidence="1">20211129_DDA</strain>
        <tissue evidence="1">Liver</tissue>
    </source>
</reference>
<dbReference type="EMBL" id="JANPWB010000015">
    <property type="protein sequence ID" value="KAJ1087263.1"/>
    <property type="molecule type" value="Genomic_DNA"/>
</dbReference>